<dbReference type="AlphaFoldDB" id="A0A6J7CX50"/>
<sequence>MPGDFLMLPRFVVSVRTFGRTIPVAIPDEIATRFSCRHHVRRRAGVSPRLYS</sequence>
<organism evidence="1">
    <name type="scientific">freshwater metagenome</name>
    <dbReference type="NCBI Taxonomy" id="449393"/>
    <lineage>
        <taxon>unclassified sequences</taxon>
        <taxon>metagenomes</taxon>
        <taxon>ecological metagenomes</taxon>
    </lineage>
</organism>
<evidence type="ECO:0000313" key="1">
    <source>
        <dbReference type="EMBL" id="CAB4860649.1"/>
    </source>
</evidence>
<protein>
    <submittedName>
        <fullName evidence="1">Unannotated protein</fullName>
    </submittedName>
</protein>
<gene>
    <name evidence="1" type="ORF">UFOPK3317_00389</name>
</gene>
<proteinExistence type="predicted"/>
<dbReference type="EMBL" id="CAFBLK010000048">
    <property type="protein sequence ID" value="CAB4860649.1"/>
    <property type="molecule type" value="Genomic_DNA"/>
</dbReference>
<reference evidence="1" key="1">
    <citation type="submission" date="2020-05" db="EMBL/GenBank/DDBJ databases">
        <authorList>
            <person name="Chiriac C."/>
            <person name="Salcher M."/>
            <person name="Ghai R."/>
            <person name="Kavagutti S V."/>
        </authorList>
    </citation>
    <scope>NUCLEOTIDE SEQUENCE</scope>
</reference>
<name>A0A6J7CX50_9ZZZZ</name>
<accession>A0A6J7CX50</accession>